<dbReference type="EMBL" id="NHYE01000556">
    <property type="protein sequence ID" value="PPR04872.1"/>
    <property type="molecule type" value="Genomic_DNA"/>
</dbReference>
<sequence length="223" mass="25082">MIHYFKELLHPLSTRLNSESMHIEVSHEVMRDSHFQLSLLSAEMGHQNTFAPASSNLLTPPPTPPSHSKSSSYSPARPLPLPEPVHTAIDTTLSLDLGLFRPIFQEHLPGPTPLLVLVLITNARPRPRRIPHILNNNTPHRPHPTSTLPALAPVPPPTSDLDLEFLQDRLTDLARSAARESLPVISRTLSWDVCTTHRLCLRLLREAEVYALVERFTVEDMLR</sequence>
<evidence type="ECO:0000313" key="2">
    <source>
        <dbReference type="EMBL" id="PPR04872.1"/>
    </source>
</evidence>
<accession>A0A409YPE9</accession>
<evidence type="ECO:0000313" key="3">
    <source>
        <dbReference type="Proteomes" id="UP000284706"/>
    </source>
</evidence>
<comment type="caution">
    <text evidence="2">The sequence shown here is derived from an EMBL/GenBank/DDBJ whole genome shotgun (WGS) entry which is preliminary data.</text>
</comment>
<dbReference type="Proteomes" id="UP000284706">
    <property type="component" value="Unassembled WGS sequence"/>
</dbReference>
<feature type="compositionally biased region" description="Low complexity" evidence="1">
    <location>
        <begin position="66"/>
        <end position="76"/>
    </location>
</feature>
<dbReference type="AlphaFoldDB" id="A0A409YPE9"/>
<evidence type="ECO:0000256" key="1">
    <source>
        <dbReference type="SAM" id="MobiDB-lite"/>
    </source>
</evidence>
<proteinExistence type="predicted"/>
<name>A0A409YPE9_9AGAR</name>
<dbReference type="InParanoid" id="A0A409YPE9"/>
<keyword evidence="3" id="KW-1185">Reference proteome</keyword>
<feature type="region of interest" description="Disordered" evidence="1">
    <location>
        <begin position="50"/>
        <end position="84"/>
    </location>
</feature>
<protein>
    <submittedName>
        <fullName evidence="2">Uncharacterized protein</fullName>
    </submittedName>
</protein>
<organism evidence="2 3">
    <name type="scientific">Gymnopilus dilepis</name>
    <dbReference type="NCBI Taxonomy" id="231916"/>
    <lineage>
        <taxon>Eukaryota</taxon>
        <taxon>Fungi</taxon>
        <taxon>Dikarya</taxon>
        <taxon>Basidiomycota</taxon>
        <taxon>Agaricomycotina</taxon>
        <taxon>Agaricomycetes</taxon>
        <taxon>Agaricomycetidae</taxon>
        <taxon>Agaricales</taxon>
        <taxon>Agaricineae</taxon>
        <taxon>Hymenogastraceae</taxon>
        <taxon>Gymnopilus</taxon>
    </lineage>
</organism>
<reference evidence="2 3" key="1">
    <citation type="journal article" date="2018" name="Evol. Lett.">
        <title>Horizontal gene cluster transfer increased hallucinogenic mushroom diversity.</title>
        <authorList>
            <person name="Reynolds H.T."/>
            <person name="Vijayakumar V."/>
            <person name="Gluck-Thaler E."/>
            <person name="Korotkin H.B."/>
            <person name="Matheny P.B."/>
            <person name="Slot J.C."/>
        </authorList>
    </citation>
    <scope>NUCLEOTIDE SEQUENCE [LARGE SCALE GENOMIC DNA]</scope>
    <source>
        <strain evidence="2 3">SRW20</strain>
    </source>
</reference>
<gene>
    <name evidence="2" type="ORF">CVT26_012703</name>
</gene>